<accession>A0A5B0PTT1</accession>
<evidence type="ECO:0000313" key="2">
    <source>
        <dbReference type="EMBL" id="KAA1103339.1"/>
    </source>
</evidence>
<evidence type="ECO:0000313" key="3">
    <source>
        <dbReference type="Proteomes" id="UP000324748"/>
    </source>
</evidence>
<feature type="compositionally biased region" description="Polar residues" evidence="1">
    <location>
        <begin position="149"/>
        <end position="162"/>
    </location>
</feature>
<keyword evidence="3" id="KW-1185">Reference proteome</keyword>
<dbReference type="Proteomes" id="UP000324748">
    <property type="component" value="Unassembled WGS sequence"/>
</dbReference>
<organism evidence="2 3">
    <name type="scientific">Puccinia graminis f. sp. tritici</name>
    <dbReference type="NCBI Taxonomy" id="56615"/>
    <lineage>
        <taxon>Eukaryota</taxon>
        <taxon>Fungi</taxon>
        <taxon>Dikarya</taxon>
        <taxon>Basidiomycota</taxon>
        <taxon>Pucciniomycotina</taxon>
        <taxon>Pucciniomycetes</taxon>
        <taxon>Pucciniales</taxon>
        <taxon>Pucciniaceae</taxon>
        <taxon>Puccinia</taxon>
    </lineage>
</organism>
<protein>
    <submittedName>
        <fullName evidence="2">Uncharacterized protein</fullName>
    </submittedName>
</protein>
<sequence length="176" mass="19645">MSGVLIRPRAHEALNYMSGIFGNTIPLDHQTYIITTWLIVPIYIPRIGVNCLQNHGYGPLPFCDFSAMSEEFSIRIKFIHKPLEFELDMAPSTRLQVLATCFRVLVGSAQYLPTPALLRGADDRPNHQPKVPLVPRTSANPPIKPRSPVHSSIQPRPTTPSSLIDPRLFTSKSSFS</sequence>
<reference evidence="2 3" key="1">
    <citation type="submission" date="2019-05" db="EMBL/GenBank/DDBJ databases">
        <title>Emergence of the Ug99 lineage of the wheat stem rust pathogen through somatic hybridization.</title>
        <authorList>
            <person name="Li F."/>
            <person name="Upadhyaya N.M."/>
            <person name="Sperschneider J."/>
            <person name="Matny O."/>
            <person name="Nguyen-Phuc H."/>
            <person name="Mago R."/>
            <person name="Raley C."/>
            <person name="Miller M.E."/>
            <person name="Silverstein K.A.T."/>
            <person name="Henningsen E."/>
            <person name="Hirsch C.D."/>
            <person name="Visser B."/>
            <person name="Pretorius Z.A."/>
            <person name="Steffenson B.J."/>
            <person name="Schwessinger B."/>
            <person name="Dodds P.N."/>
            <person name="Figueroa M."/>
        </authorList>
    </citation>
    <scope>NUCLEOTIDE SEQUENCE [LARGE SCALE GENOMIC DNA]</scope>
    <source>
        <strain evidence="2">21-0</strain>
    </source>
</reference>
<dbReference type="EMBL" id="VSWC01000042">
    <property type="protein sequence ID" value="KAA1103339.1"/>
    <property type="molecule type" value="Genomic_DNA"/>
</dbReference>
<comment type="caution">
    <text evidence="2">The sequence shown here is derived from an EMBL/GenBank/DDBJ whole genome shotgun (WGS) entry which is preliminary data.</text>
</comment>
<gene>
    <name evidence="2" type="ORF">PGT21_015007</name>
</gene>
<name>A0A5B0PTT1_PUCGR</name>
<evidence type="ECO:0000256" key="1">
    <source>
        <dbReference type="SAM" id="MobiDB-lite"/>
    </source>
</evidence>
<proteinExistence type="predicted"/>
<feature type="region of interest" description="Disordered" evidence="1">
    <location>
        <begin position="118"/>
        <end position="176"/>
    </location>
</feature>
<dbReference type="AlphaFoldDB" id="A0A5B0PTT1"/>